<evidence type="ECO:0000313" key="4">
    <source>
        <dbReference type="Proteomes" id="UP001597509"/>
    </source>
</evidence>
<feature type="domain" description="Dienelactone hydrolase" evidence="2">
    <location>
        <begin position="94"/>
        <end position="203"/>
    </location>
</feature>
<sequence length="226" mass="25004">MLIGSIWNNEVYAQLKAIKGETTYPFLLNLPEEEQIDNLSGDKQPVLIFLHGRSLSGTNLDRVKRYGVLYAMNKGQEVPGIVIAPQSRGGWDPDKVIEIVDYAIEHYNADPDRIYICGMSMGGYGTMDVAGKYPDRIAAAVAICGGGSVKYADNLSQVPLWVQHGNRDRAVPMSESKKIVNAIKKADPEADVTLTIIPGGTHGSVERLFHQDEIYEWLFKHTRKGS</sequence>
<dbReference type="InterPro" id="IPR050955">
    <property type="entry name" value="Plant_Biomass_Hydrol_Est"/>
</dbReference>
<dbReference type="InterPro" id="IPR002925">
    <property type="entry name" value="Dienelactn_hydro"/>
</dbReference>
<dbReference type="PANTHER" id="PTHR43037:SF1">
    <property type="entry name" value="BLL1128 PROTEIN"/>
    <property type="match status" value="1"/>
</dbReference>
<keyword evidence="4" id="KW-1185">Reference proteome</keyword>
<gene>
    <name evidence="3" type="ORF">ACFS6I_08940</name>
</gene>
<dbReference type="EMBL" id="JBHUPE010000004">
    <property type="protein sequence ID" value="MFD2904047.1"/>
    <property type="molecule type" value="Genomic_DNA"/>
</dbReference>
<keyword evidence="1" id="KW-0732">Signal</keyword>
<evidence type="ECO:0000313" key="3">
    <source>
        <dbReference type="EMBL" id="MFD2904047.1"/>
    </source>
</evidence>
<proteinExistence type="predicted"/>
<dbReference type="Pfam" id="PF01738">
    <property type="entry name" value="DLH"/>
    <property type="match status" value="1"/>
</dbReference>
<evidence type="ECO:0000256" key="1">
    <source>
        <dbReference type="ARBA" id="ARBA00022729"/>
    </source>
</evidence>
<dbReference type="SUPFAM" id="SSF53474">
    <property type="entry name" value="alpha/beta-Hydrolases"/>
    <property type="match status" value="1"/>
</dbReference>
<dbReference type="Proteomes" id="UP001597509">
    <property type="component" value="Unassembled WGS sequence"/>
</dbReference>
<dbReference type="RefSeq" id="WP_380919768.1">
    <property type="nucleotide sequence ID" value="NZ_JBHUPE010000004.1"/>
</dbReference>
<name>A0ABW5YUI4_9SPHI</name>
<protein>
    <submittedName>
        <fullName evidence="3">Prolyl oligopeptidase family serine peptidase</fullName>
    </submittedName>
</protein>
<organism evidence="3 4">
    <name type="scientific">Sphingobacterium anhuiense</name>
    <dbReference type="NCBI Taxonomy" id="493780"/>
    <lineage>
        <taxon>Bacteria</taxon>
        <taxon>Pseudomonadati</taxon>
        <taxon>Bacteroidota</taxon>
        <taxon>Sphingobacteriia</taxon>
        <taxon>Sphingobacteriales</taxon>
        <taxon>Sphingobacteriaceae</taxon>
        <taxon>Sphingobacterium</taxon>
    </lineage>
</organism>
<reference evidence="4" key="1">
    <citation type="journal article" date="2019" name="Int. J. Syst. Evol. Microbiol.">
        <title>The Global Catalogue of Microorganisms (GCM) 10K type strain sequencing project: providing services to taxonomists for standard genome sequencing and annotation.</title>
        <authorList>
            <consortium name="The Broad Institute Genomics Platform"/>
            <consortium name="The Broad Institute Genome Sequencing Center for Infectious Disease"/>
            <person name="Wu L."/>
            <person name="Ma J."/>
        </authorList>
    </citation>
    <scope>NUCLEOTIDE SEQUENCE [LARGE SCALE GENOMIC DNA]</scope>
    <source>
        <strain evidence="4">KCTC 22209</strain>
    </source>
</reference>
<comment type="caution">
    <text evidence="3">The sequence shown here is derived from an EMBL/GenBank/DDBJ whole genome shotgun (WGS) entry which is preliminary data.</text>
</comment>
<dbReference type="InterPro" id="IPR029058">
    <property type="entry name" value="AB_hydrolase_fold"/>
</dbReference>
<evidence type="ECO:0000259" key="2">
    <source>
        <dbReference type="Pfam" id="PF01738"/>
    </source>
</evidence>
<dbReference type="Gene3D" id="3.40.50.1820">
    <property type="entry name" value="alpha/beta hydrolase"/>
    <property type="match status" value="1"/>
</dbReference>
<accession>A0ABW5YUI4</accession>
<dbReference type="PANTHER" id="PTHR43037">
    <property type="entry name" value="UNNAMED PRODUCT-RELATED"/>
    <property type="match status" value="1"/>
</dbReference>